<sequence>MVYLPSVLTLASSSLLKLCKFEVKDFIVNNGGVSVAFIFITNWDYQNIAPTMSRIKKLKCQFGHFYAVITVSTKEQNESFIKLFFEYGIEIGRPTFIVVENLEIGFEKIVNIAHINGECKRQNAISKLKIERERSVQGMEAFIKVVTSIPGLENHDANALIQAIGSIEAISKASKEFILENTDLSPGKAETIVRFFKDLKYSLCPKII</sequence>
<dbReference type="InterPro" id="IPR010994">
    <property type="entry name" value="RuvA_2-like"/>
</dbReference>
<dbReference type="EMBL" id="KI396610">
    <property type="protein sequence ID" value="ERM97087.1"/>
    <property type="molecule type" value="Genomic_DNA"/>
</dbReference>
<dbReference type="GO" id="GO:0005694">
    <property type="term" value="C:chromosome"/>
    <property type="evidence" value="ECO:0007669"/>
    <property type="project" value="EnsemblPlants"/>
</dbReference>
<dbReference type="Pfam" id="PF14520">
    <property type="entry name" value="HHH_5"/>
    <property type="match status" value="1"/>
</dbReference>
<dbReference type="GO" id="GO:0007059">
    <property type="term" value="P:chromosome segregation"/>
    <property type="evidence" value="ECO:0007669"/>
    <property type="project" value="EnsemblPlants"/>
</dbReference>
<dbReference type="AlphaFoldDB" id="W1NMG6"/>
<dbReference type="OMA" id="NTIWRDQ"/>
<dbReference type="eggNOG" id="ENOG502QRWT">
    <property type="taxonomic scope" value="Eukaryota"/>
</dbReference>
<dbReference type="GO" id="GO:0005634">
    <property type="term" value="C:nucleus"/>
    <property type="evidence" value="ECO:0007669"/>
    <property type="project" value="EnsemblPlants"/>
</dbReference>
<dbReference type="SUPFAM" id="SSF47781">
    <property type="entry name" value="RuvA domain 2-like"/>
    <property type="match status" value="1"/>
</dbReference>
<dbReference type="HOGENOM" id="CLU_080281_0_0_1"/>
<evidence type="ECO:0008006" key="3">
    <source>
        <dbReference type="Google" id="ProtNLM"/>
    </source>
</evidence>
<reference evidence="2" key="1">
    <citation type="journal article" date="2013" name="Science">
        <title>The Amborella genome and the evolution of flowering plants.</title>
        <authorList>
            <consortium name="Amborella Genome Project"/>
        </authorList>
    </citation>
    <scope>NUCLEOTIDE SEQUENCE [LARGE SCALE GENOMIC DNA]</scope>
</reference>
<dbReference type="PANTHER" id="PTHR37394:SF1">
    <property type="entry name" value="PROTEIN PARTING DANCERS"/>
    <property type="match status" value="1"/>
</dbReference>
<gene>
    <name evidence="1" type="ORF">AMTR_s00122p00133510</name>
</gene>
<protein>
    <recommendedName>
        <fullName evidence="3">DisA/LigA helix-hairpin-helix motif domain-containing protein</fullName>
    </recommendedName>
</protein>
<dbReference type="GO" id="GO:0048236">
    <property type="term" value="P:plant-type sporogenesis"/>
    <property type="evidence" value="ECO:0007669"/>
    <property type="project" value="EnsemblPlants"/>
</dbReference>
<accession>W1NMG6</accession>
<dbReference type="InterPro" id="IPR039172">
    <property type="entry name" value="PTD"/>
</dbReference>
<dbReference type="GO" id="GO:0010845">
    <property type="term" value="P:positive regulation of reciprocal meiotic recombination"/>
    <property type="evidence" value="ECO:0007669"/>
    <property type="project" value="EnsemblPlants"/>
</dbReference>
<proteinExistence type="predicted"/>
<dbReference type="GO" id="GO:0009555">
    <property type="term" value="P:pollen development"/>
    <property type="evidence" value="ECO:0007669"/>
    <property type="project" value="EnsemblPlants"/>
</dbReference>
<dbReference type="Gene3D" id="1.10.150.20">
    <property type="entry name" value="5' to 3' exonuclease, C-terminal subdomain"/>
    <property type="match status" value="1"/>
</dbReference>
<name>W1NMG6_AMBTC</name>
<dbReference type="GO" id="GO:0000712">
    <property type="term" value="P:resolution of meiotic recombination intermediates"/>
    <property type="evidence" value="ECO:0007669"/>
    <property type="project" value="EnsemblPlants"/>
</dbReference>
<evidence type="ECO:0000313" key="2">
    <source>
        <dbReference type="Proteomes" id="UP000017836"/>
    </source>
</evidence>
<dbReference type="Proteomes" id="UP000017836">
    <property type="component" value="Unassembled WGS sequence"/>
</dbReference>
<evidence type="ECO:0000313" key="1">
    <source>
        <dbReference type="EMBL" id="ERM97087.1"/>
    </source>
</evidence>
<dbReference type="GO" id="GO:0007140">
    <property type="term" value="P:male meiotic nuclear division"/>
    <property type="evidence" value="ECO:0007669"/>
    <property type="project" value="EnsemblPlants"/>
</dbReference>
<dbReference type="PANTHER" id="PTHR37394">
    <property type="entry name" value="PROTEIN PARTING DANCERS"/>
    <property type="match status" value="1"/>
</dbReference>
<keyword evidence="2" id="KW-1185">Reference proteome</keyword>
<organism evidence="1 2">
    <name type="scientific">Amborella trichopoda</name>
    <dbReference type="NCBI Taxonomy" id="13333"/>
    <lineage>
        <taxon>Eukaryota</taxon>
        <taxon>Viridiplantae</taxon>
        <taxon>Streptophyta</taxon>
        <taxon>Embryophyta</taxon>
        <taxon>Tracheophyta</taxon>
        <taxon>Spermatophyta</taxon>
        <taxon>Magnoliopsida</taxon>
        <taxon>Amborellales</taxon>
        <taxon>Amborellaceae</taxon>
        <taxon>Amborella</taxon>
    </lineage>
</organism>
<dbReference type="Gramene" id="ERM97087">
    <property type="protein sequence ID" value="ERM97087"/>
    <property type="gene ID" value="AMTR_s00122p00133510"/>
</dbReference>